<dbReference type="SMART" id="SM00990">
    <property type="entry name" value="VRR_NUC"/>
    <property type="match status" value="1"/>
</dbReference>
<dbReference type="EMBL" id="LR796278">
    <property type="protein sequence ID" value="CAB4133948.1"/>
    <property type="molecule type" value="Genomic_DNA"/>
</dbReference>
<sequence length="146" mass="16727">MNSNQEWMAYVDLKASGRLKAKRKPPTYTGEAGIQTKVVEWARMEGLFLFSIPNQGERTMWGSMKEKAMGLLPGACDLFLSMPNGRYHGFYIEMKSPKQKPRENQVAFMEMAKKNGYAVDWFDDADKAIQSIKEYMGLNNEDKQVL</sequence>
<reference evidence="5" key="1">
    <citation type="submission" date="2020-04" db="EMBL/GenBank/DDBJ databases">
        <authorList>
            <person name="Chiriac C."/>
            <person name="Salcher M."/>
            <person name="Ghai R."/>
            <person name="Kavagutti S V."/>
        </authorList>
    </citation>
    <scope>NUCLEOTIDE SEQUENCE</scope>
</reference>
<dbReference type="GO" id="GO:0016788">
    <property type="term" value="F:hydrolase activity, acting on ester bonds"/>
    <property type="evidence" value="ECO:0007669"/>
    <property type="project" value="InterPro"/>
</dbReference>
<evidence type="ECO:0000256" key="2">
    <source>
        <dbReference type="ARBA" id="ARBA00022722"/>
    </source>
</evidence>
<proteinExistence type="predicted"/>
<dbReference type="GO" id="GO:0003676">
    <property type="term" value="F:nucleic acid binding"/>
    <property type="evidence" value="ECO:0007669"/>
    <property type="project" value="InterPro"/>
</dbReference>
<comment type="cofactor">
    <cofactor evidence="1">
        <name>Mg(2+)</name>
        <dbReference type="ChEBI" id="CHEBI:18420"/>
    </cofactor>
</comment>
<evidence type="ECO:0000259" key="4">
    <source>
        <dbReference type="SMART" id="SM00990"/>
    </source>
</evidence>
<dbReference type="Gene3D" id="3.40.1350.10">
    <property type="match status" value="1"/>
</dbReference>
<dbReference type="GO" id="GO:0004518">
    <property type="term" value="F:nuclease activity"/>
    <property type="evidence" value="ECO:0007669"/>
    <property type="project" value="UniProtKB-KW"/>
</dbReference>
<accession>A0A6J5LGZ3</accession>
<dbReference type="InterPro" id="IPR014883">
    <property type="entry name" value="VRR_NUC"/>
</dbReference>
<dbReference type="Pfam" id="PF08774">
    <property type="entry name" value="VRR_NUC"/>
    <property type="match status" value="1"/>
</dbReference>
<keyword evidence="2" id="KW-0540">Nuclease</keyword>
<gene>
    <name evidence="5" type="ORF">UFOVP265_35</name>
</gene>
<name>A0A6J5LGZ3_9CAUD</name>
<evidence type="ECO:0000256" key="3">
    <source>
        <dbReference type="ARBA" id="ARBA00022801"/>
    </source>
</evidence>
<keyword evidence="3" id="KW-0378">Hydrolase</keyword>
<organism evidence="5">
    <name type="scientific">uncultured Caudovirales phage</name>
    <dbReference type="NCBI Taxonomy" id="2100421"/>
    <lineage>
        <taxon>Viruses</taxon>
        <taxon>Duplodnaviria</taxon>
        <taxon>Heunggongvirae</taxon>
        <taxon>Uroviricota</taxon>
        <taxon>Caudoviricetes</taxon>
        <taxon>Peduoviridae</taxon>
        <taxon>Maltschvirus</taxon>
        <taxon>Maltschvirus maltsch</taxon>
    </lineage>
</organism>
<evidence type="ECO:0000256" key="1">
    <source>
        <dbReference type="ARBA" id="ARBA00001946"/>
    </source>
</evidence>
<evidence type="ECO:0000313" key="5">
    <source>
        <dbReference type="EMBL" id="CAB4133948.1"/>
    </source>
</evidence>
<feature type="domain" description="VRR-NUC" evidence="4">
    <location>
        <begin position="25"/>
        <end position="126"/>
    </location>
</feature>
<dbReference type="InterPro" id="IPR011856">
    <property type="entry name" value="tRNA_endonuc-like_dom_sf"/>
</dbReference>
<protein>
    <submittedName>
        <fullName evidence="5">VRR-NUC domain containing protein</fullName>
    </submittedName>
</protein>